<name>A0A2N1PKK1_9BACT</name>
<dbReference type="PANTHER" id="PTHR43065">
    <property type="entry name" value="SENSOR HISTIDINE KINASE"/>
    <property type="match status" value="1"/>
</dbReference>
<evidence type="ECO:0000313" key="13">
    <source>
        <dbReference type="Proteomes" id="UP000233256"/>
    </source>
</evidence>
<dbReference type="Proteomes" id="UP000233256">
    <property type="component" value="Unassembled WGS sequence"/>
</dbReference>
<comment type="catalytic activity">
    <reaction evidence="1">
        <text>ATP + protein L-histidine = ADP + protein N-phospho-L-histidine.</text>
        <dbReference type="EC" id="2.7.13.3"/>
    </reaction>
</comment>
<dbReference type="SUPFAM" id="SSF55874">
    <property type="entry name" value="ATPase domain of HSP90 chaperone/DNA topoisomerase II/histidine kinase"/>
    <property type="match status" value="1"/>
</dbReference>
<feature type="region of interest" description="Disordered" evidence="9">
    <location>
        <begin position="23"/>
        <end position="51"/>
    </location>
</feature>
<dbReference type="AlphaFoldDB" id="A0A2N1PKK1"/>
<dbReference type="EC" id="2.7.13.3" evidence="2"/>
<reference evidence="12 13" key="1">
    <citation type="journal article" date="2017" name="ISME J.">
        <title>Potential for microbial H2 and metal transformations associated with novel bacteria and archaea in deep terrestrial subsurface sediments.</title>
        <authorList>
            <person name="Hernsdorf A.W."/>
            <person name="Amano Y."/>
            <person name="Miyakawa K."/>
            <person name="Ise K."/>
            <person name="Suzuki Y."/>
            <person name="Anantharaman K."/>
            <person name="Probst A."/>
            <person name="Burstein D."/>
            <person name="Thomas B.C."/>
            <person name="Banfield J.F."/>
        </authorList>
    </citation>
    <scope>NUCLEOTIDE SEQUENCE [LARGE SCALE GENOMIC DNA]</scope>
    <source>
        <strain evidence="12">HGW-Wallbacteria-1</strain>
    </source>
</reference>
<dbReference type="InterPro" id="IPR003594">
    <property type="entry name" value="HATPase_dom"/>
</dbReference>
<evidence type="ECO:0000256" key="2">
    <source>
        <dbReference type="ARBA" id="ARBA00012438"/>
    </source>
</evidence>
<proteinExistence type="predicted"/>
<evidence type="ECO:0000256" key="9">
    <source>
        <dbReference type="SAM" id="MobiDB-lite"/>
    </source>
</evidence>
<dbReference type="GO" id="GO:0005524">
    <property type="term" value="F:ATP binding"/>
    <property type="evidence" value="ECO:0007669"/>
    <property type="project" value="UniProtKB-KW"/>
</dbReference>
<dbReference type="InterPro" id="IPR036890">
    <property type="entry name" value="HATPase_C_sf"/>
</dbReference>
<dbReference type="Gene3D" id="1.10.287.130">
    <property type="match status" value="1"/>
</dbReference>
<dbReference type="GO" id="GO:0000155">
    <property type="term" value="F:phosphorelay sensor kinase activity"/>
    <property type="evidence" value="ECO:0007669"/>
    <property type="project" value="InterPro"/>
</dbReference>
<dbReference type="InterPro" id="IPR005467">
    <property type="entry name" value="His_kinase_dom"/>
</dbReference>
<dbReference type="CDD" id="cd00082">
    <property type="entry name" value="HisKA"/>
    <property type="match status" value="1"/>
</dbReference>
<keyword evidence="6" id="KW-0418">Kinase</keyword>
<dbReference type="SUPFAM" id="SSF47384">
    <property type="entry name" value="Homodimeric domain of signal transducing histidine kinase"/>
    <property type="match status" value="1"/>
</dbReference>
<comment type="caution">
    <text evidence="12">The sequence shown here is derived from an EMBL/GenBank/DDBJ whole genome shotgun (WGS) entry which is preliminary data.</text>
</comment>
<keyword evidence="7" id="KW-0067">ATP-binding</keyword>
<dbReference type="InterPro" id="IPR036097">
    <property type="entry name" value="HisK_dim/P_sf"/>
</dbReference>
<keyword evidence="3" id="KW-0597">Phosphoprotein</keyword>
<sequence length="357" mass="39668">MFFVVSVYFTGVLYTMPFGNPDRPSSGSMNSSAECADDTEAGSETGHERGRHMRRRVMTTVALILNILFLGAVVLVWRARDAALLKDEELRQFDILTRSVAHEILNPLNAIGLSVQSMDRKLSRLQDDQLKGFMNGKLLVIRQEIDRLNAMVRGFRSLSGNVKTEPGELPLRKTAIEVIALFSAKLEDTGVEIVNEIPDDLMAWADENLVKQIMINLVKNSIEAIMDDQREKCERNLPVESCGIIKLRALEYENAVKEDLLKGLRSTMVEDEIMVLVEDDGPGISKGREEQIFQPDFSGKSGGFGLGLTICRKLSEAMGGRISAAMMSSSGGARFTLILPGMKLGEYRDYSERSEHS</sequence>
<keyword evidence="5" id="KW-0547">Nucleotide-binding</keyword>
<protein>
    <recommendedName>
        <fullName evidence="2">histidine kinase</fullName>
        <ecNumber evidence="2">2.7.13.3</ecNumber>
    </recommendedName>
</protein>
<gene>
    <name evidence="12" type="ORF">CVV64_16905</name>
</gene>
<feature type="domain" description="Histidine kinase" evidence="11">
    <location>
        <begin position="99"/>
        <end position="343"/>
    </location>
</feature>
<dbReference type="PANTHER" id="PTHR43065:SF10">
    <property type="entry name" value="PEROXIDE STRESS-ACTIVATED HISTIDINE KINASE MAK3"/>
    <property type="match status" value="1"/>
</dbReference>
<accession>A0A2N1PKK1</accession>
<evidence type="ECO:0000256" key="3">
    <source>
        <dbReference type="ARBA" id="ARBA00022553"/>
    </source>
</evidence>
<dbReference type="InterPro" id="IPR004358">
    <property type="entry name" value="Sig_transdc_His_kin-like_C"/>
</dbReference>
<evidence type="ECO:0000256" key="1">
    <source>
        <dbReference type="ARBA" id="ARBA00000085"/>
    </source>
</evidence>
<organism evidence="12 13">
    <name type="scientific">Candidatus Wallbacteria bacterium HGW-Wallbacteria-1</name>
    <dbReference type="NCBI Taxonomy" id="2013854"/>
    <lineage>
        <taxon>Bacteria</taxon>
        <taxon>Candidatus Walliibacteriota</taxon>
    </lineage>
</organism>
<dbReference type="PRINTS" id="PR00344">
    <property type="entry name" value="BCTRLSENSOR"/>
</dbReference>
<keyword evidence="4" id="KW-0808">Transferase</keyword>
<evidence type="ECO:0000256" key="10">
    <source>
        <dbReference type="SAM" id="Phobius"/>
    </source>
</evidence>
<evidence type="ECO:0000256" key="8">
    <source>
        <dbReference type="ARBA" id="ARBA00023012"/>
    </source>
</evidence>
<keyword evidence="10" id="KW-0812">Transmembrane</keyword>
<evidence type="ECO:0000256" key="5">
    <source>
        <dbReference type="ARBA" id="ARBA00022741"/>
    </source>
</evidence>
<evidence type="ECO:0000256" key="6">
    <source>
        <dbReference type="ARBA" id="ARBA00022777"/>
    </source>
</evidence>
<evidence type="ECO:0000256" key="7">
    <source>
        <dbReference type="ARBA" id="ARBA00022840"/>
    </source>
</evidence>
<keyword evidence="10" id="KW-1133">Transmembrane helix</keyword>
<keyword evidence="10" id="KW-0472">Membrane</keyword>
<dbReference type="PROSITE" id="PS50109">
    <property type="entry name" value="HIS_KIN"/>
    <property type="match status" value="1"/>
</dbReference>
<feature type="transmembrane region" description="Helical" evidence="10">
    <location>
        <begin position="57"/>
        <end position="77"/>
    </location>
</feature>
<dbReference type="Gene3D" id="3.30.565.10">
    <property type="entry name" value="Histidine kinase-like ATPase, C-terminal domain"/>
    <property type="match status" value="1"/>
</dbReference>
<evidence type="ECO:0000313" key="12">
    <source>
        <dbReference type="EMBL" id="PKK88864.1"/>
    </source>
</evidence>
<evidence type="ECO:0000259" key="11">
    <source>
        <dbReference type="PROSITE" id="PS50109"/>
    </source>
</evidence>
<dbReference type="InterPro" id="IPR003661">
    <property type="entry name" value="HisK_dim/P_dom"/>
</dbReference>
<dbReference type="SMART" id="SM00387">
    <property type="entry name" value="HATPase_c"/>
    <property type="match status" value="1"/>
</dbReference>
<dbReference type="SMART" id="SM00388">
    <property type="entry name" value="HisKA"/>
    <property type="match status" value="1"/>
</dbReference>
<dbReference type="Pfam" id="PF02518">
    <property type="entry name" value="HATPase_c"/>
    <property type="match status" value="1"/>
</dbReference>
<evidence type="ECO:0000256" key="4">
    <source>
        <dbReference type="ARBA" id="ARBA00022679"/>
    </source>
</evidence>
<dbReference type="EMBL" id="PGXC01000032">
    <property type="protein sequence ID" value="PKK88864.1"/>
    <property type="molecule type" value="Genomic_DNA"/>
</dbReference>
<keyword evidence="8" id="KW-0902">Two-component regulatory system</keyword>
<feature type="compositionally biased region" description="Polar residues" evidence="9">
    <location>
        <begin position="23"/>
        <end position="33"/>
    </location>
</feature>